<dbReference type="InterPro" id="IPR044122">
    <property type="entry name" value="UPF0261_N"/>
</dbReference>
<dbReference type="PANTHER" id="PTHR31862:SF1">
    <property type="entry name" value="UPF0261 DOMAIN PROTEIN (AFU_ORTHOLOGUE AFUA_1G10120)"/>
    <property type="match status" value="1"/>
</dbReference>
<accession>A0ABQ4SIE3</accession>
<evidence type="ECO:0000259" key="3">
    <source>
        <dbReference type="Pfam" id="PF23189"/>
    </source>
</evidence>
<evidence type="ECO:0000259" key="2">
    <source>
        <dbReference type="Pfam" id="PF06792"/>
    </source>
</evidence>
<dbReference type="InterPro" id="IPR008322">
    <property type="entry name" value="UPF0261"/>
</dbReference>
<dbReference type="HAMAP" id="MF_00677">
    <property type="entry name" value="UPF0261"/>
    <property type="match status" value="1"/>
</dbReference>
<comment type="similarity">
    <text evidence="1">Belongs to the UPF0261 family.</text>
</comment>
<proteinExistence type="inferred from homology"/>
<dbReference type="PIRSF" id="PIRSF033271">
    <property type="entry name" value="UCP033271"/>
    <property type="match status" value="1"/>
</dbReference>
<dbReference type="Proteomes" id="UP001055153">
    <property type="component" value="Unassembled WGS sequence"/>
</dbReference>
<dbReference type="Pfam" id="PF06792">
    <property type="entry name" value="UPF0261"/>
    <property type="match status" value="1"/>
</dbReference>
<gene>
    <name evidence="4" type="ORF">GMJLKIPL_3437</name>
</gene>
<dbReference type="RefSeq" id="WP_238236443.1">
    <property type="nucleotide sequence ID" value="NZ_BPQQ01000040.1"/>
</dbReference>
<evidence type="ECO:0000313" key="4">
    <source>
        <dbReference type="EMBL" id="GJE01505.1"/>
    </source>
</evidence>
<reference evidence="4" key="1">
    <citation type="journal article" date="2021" name="Front. Microbiol.">
        <title>Comprehensive Comparative Genomics and Phenotyping of Methylobacterium Species.</title>
        <authorList>
            <person name="Alessa O."/>
            <person name="Ogura Y."/>
            <person name="Fujitani Y."/>
            <person name="Takami H."/>
            <person name="Hayashi T."/>
            <person name="Sahin N."/>
            <person name="Tani A."/>
        </authorList>
    </citation>
    <scope>NUCLEOTIDE SEQUENCE</scope>
    <source>
        <strain evidence="4">DSM 17168</strain>
    </source>
</reference>
<dbReference type="Gene3D" id="3.40.50.12020">
    <property type="entry name" value="Uncharacterised protein family UPF0261, NN domain"/>
    <property type="match status" value="1"/>
</dbReference>
<dbReference type="EMBL" id="BPQQ01000040">
    <property type="protein sequence ID" value="GJE01505.1"/>
    <property type="molecule type" value="Genomic_DNA"/>
</dbReference>
<sequence>MGQGANHGANHGAGHVYVIGTCDTKEAELVYARDLVRAAGVPALLVDVGTRGASAGADVPAGEVARHHPEGAGAVLGRDDRGAAVSAMAEALTRFLAGRTDIGAVLGLGGSGNTALVTRAMRALPIGVPKLMVSTVASGNTADYVGPNDIAMMYSVVDVAGLNAISRRVIGNAAHAVAGMALRTPPEAHADKPGLGLTMFGVTTACVTQVRQMLEAEYEPYVFHATGTGGQSMEKLADSGLLAGFLDITTTEVPDHLFGGVFPCTADRFGAAIRTRLPYVGSVGAVDMVNFGARETVPARYRDRNLYVHNAQVTLMRTTPDENRRIGAFIVERLNRMEGPVRFLLPLGGVSAIDVPGLPFHDPDADAALFETIRAGFREAPNRRLVAVDAAINDPAFAQALVAAFREAAQERT</sequence>
<organism evidence="4 5">
    <name type="scientific">Methylobacterium isbiliense</name>
    <dbReference type="NCBI Taxonomy" id="315478"/>
    <lineage>
        <taxon>Bacteria</taxon>
        <taxon>Pseudomonadati</taxon>
        <taxon>Pseudomonadota</taxon>
        <taxon>Alphaproteobacteria</taxon>
        <taxon>Hyphomicrobiales</taxon>
        <taxon>Methylobacteriaceae</taxon>
        <taxon>Methylobacterium</taxon>
    </lineage>
</organism>
<dbReference type="CDD" id="cd15488">
    <property type="entry name" value="Tm-1-like"/>
    <property type="match status" value="1"/>
</dbReference>
<dbReference type="InterPro" id="IPR056778">
    <property type="entry name" value="UPF0261_C"/>
</dbReference>
<name>A0ABQ4SIE3_9HYPH</name>
<evidence type="ECO:0000256" key="1">
    <source>
        <dbReference type="HAMAP-Rule" id="MF_00677"/>
    </source>
</evidence>
<dbReference type="Gene3D" id="3.40.50.12030">
    <property type="entry name" value="Uncharacterised protein family UPF0261, NC domain"/>
    <property type="match status" value="1"/>
</dbReference>
<feature type="domain" description="UPF0261" evidence="3">
    <location>
        <begin position="192"/>
        <end position="407"/>
    </location>
</feature>
<dbReference type="Pfam" id="PF23189">
    <property type="entry name" value="UPF0261_C"/>
    <property type="match status" value="1"/>
</dbReference>
<dbReference type="NCBIfam" id="NF002674">
    <property type="entry name" value="PRK02399.1-2"/>
    <property type="match status" value="1"/>
</dbReference>
<dbReference type="NCBIfam" id="NF002673">
    <property type="entry name" value="PRK02399.1-1"/>
    <property type="match status" value="1"/>
</dbReference>
<protein>
    <recommendedName>
        <fullName evidence="1">UPF0261 protein GMJLKIPL_3437</fullName>
    </recommendedName>
</protein>
<reference evidence="4" key="2">
    <citation type="submission" date="2021-08" db="EMBL/GenBank/DDBJ databases">
        <authorList>
            <person name="Tani A."/>
            <person name="Ola A."/>
            <person name="Ogura Y."/>
            <person name="Katsura K."/>
            <person name="Hayashi T."/>
        </authorList>
    </citation>
    <scope>NUCLEOTIDE SEQUENCE</scope>
    <source>
        <strain evidence="4">DSM 17168</strain>
    </source>
</reference>
<evidence type="ECO:0000313" key="5">
    <source>
        <dbReference type="Proteomes" id="UP001055153"/>
    </source>
</evidence>
<feature type="domain" description="UPF0261" evidence="2">
    <location>
        <begin position="15"/>
        <end position="182"/>
    </location>
</feature>
<keyword evidence="5" id="KW-1185">Reference proteome</keyword>
<dbReference type="InterPro" id="IPR051353">
    <property type="entry name" value="Tobamovirus_resist_UPF0261"/>
</dbReference>
<comment type="caution">
    <text evidence="4">The sequence shown here is derived from an EMBL/GenBank/DDBJ whole genome shotgun (WGS) entry which is preliminary data.</text>
</comment>
<dbReference type="PANTHER" id="PTHR31862">
    <property type="entry name" value="UPF0261 DOMAIN PROTEIN (AFU_ORTHOLOGUE AFUA_1G10120)"/>
    <property type="match status" value="1"/>
</dbReference>